<dbReference type="PRINTS" id="PR00412">
    <property type="entry name" value="EPOXHYDRLASE"/>
</dbReference>
<feature type="domain" description="AB hydrolase-1" evidence="2">
    <location>
        <begin position="29"/>
        <end position="288"/>
    </location>
</feature>
<dbReference type="EMBL" id="JACHXF010000022">
    <property type="protein sequence ID" value="MBB3100074.1"/>
    <property type="molecule type" value="Genomic_DNA"/>
</dbReference>
<evidence type="ECO:0000313" key="4">
    <source>
        <dbReference type="Proteomes" id="UP000590749"/>
    </source>
</evidence>
<sequence length="317" mass="33940">MQTRSEITTADGTRLHLSISGPQDAQVTVVLAHGWCLDRRTWQHQITALAGMGRRAPRVIAFDTRGHGRSGATRLREATLARLGDDMAEVIRRCAPTGPVVLAGHSMGGMTIMEYAHRHPGEFAARVAGLLLISTTAEGHTHTRYGLPGSLANLLRAGETFGAGLLARSGTWRPHRAVLPALRPALRWLLFGDDCAEEAMLLTMRSLGRAPLRSIGGFRESVGAQRRLDTLAELSGMPATVLVGDRDRLTPPACAESIAGALTGAQLTVLAGAGHMLPLERPAEVSEALVAIVRRAARDAKRARRAMTRPSRCSRAA</sequence>
<dbReference type="InterPro" id="IPR029058">
    <property type="entry name" value="AB_hydrolase_fold"/>
</dbReference>
<evidence type="ECO:0000259" key="2">
    <source>
        <dbReference type="Pfam" id="PF12697"/>
    </source>
</evidence>
<dbReference type="InterPro" id="IPR000639">
    <property type="entry name" value="Epox_hydrolase-like"/>
</dbReference>
<dbReference type="GO" id="GO:0016787">
    <property type="term" value="F:hydrolase activity"/>
    <property type="evidence" value="ECO:0007669"/>
    <property type="project" value="UniProtKB-KW"/>
</dbReference>
<dbReference type="PANTHER" id="PTHR43798:SF31">
    <property type="entry name" value="AB HYDROLASE SUPERFAMILY PROTEIN YCLE"/>
    <property type="match status" value="1"/>
</dbReference>
<comment type="caution">
    <text evidence="3">The sequence shown here is derived from an EMBL/GenBank/DDBJ whole genome shotgun (WGS) entry which is preliminary data.</text>
</comment>
<reference evidence="3 4" key="1">
    <citation type="submission" date="2020-08" db="EMBL/GenBank/DDBJ databases">
        <title>Genomic Encyclopedia of Type Strains, Phase III (KMG-III): the genomes of soil and plant-associated and newly described type strains.</title>
        <authorList>
            <person name="Whitman W."/>
        </authorList>
    </citation>
    <scope>NUCLEOTIDE SEQUENCE [LARGE SCALE GENOMIC DNA]</scope>
    <source>
        <strain evidence="3 4">CECT 3287</strain>
    </source>
</reference>
<dbReference type="PANTHER" id="PTHR43798">
    <property type="entry name" value="MONOACYLGLYCEROL LIPASE"/>
    <property type="match status" value="1"/>
</dbReference>
<name>A0A7W5FIV8_9ACTN</name>
<proteinExistence type="predicted"/>
<dbReference type="GO" id="GO:0016020">
    <property type="term" value="C:membrane"/>
    <property type="evidence" value="ECO:0007669"/>
    <property type="project" value="TreeGrafter"/>
</dbReference>
<evidence type="ECO:0000256" key="1">
    <source>
        <dbReference type="ARBA" id="ARBA00022801"/>
    </source>
</evidence>
<organism evidence="3 4">
    <name type="scientific">Actinoplanes campanulatus</name>
    <dbReference type="NCBI Taxonomy" id="113559"/>
    <lineage>
        <taxon>Bacteria</taxon>
        <taxon>Bacillati</taxon>
        <taxon>Actinomycetota</taxon>
        <taxon>Actinomycetes</taxon>
        <taxon>Micromonosporales</taxon>
        <taxon>Micromonosporaceae</taxon>
        <taxon>Actinoplanes</taxon>
    </lineage>
</organism>
<gene>
    <name evidence="3" type="ORF">FHR83_007792</name>
</gene>
<dbReference type="AlphaFoldDB" id="A0A7W5FIV8"/>
<protein>
    <submittedName>
        <fullName evidence="3">Pimeloyl-ACP methyl ester carboxylesterase</fullName>
    </submittedName>
</protein>
<dbReference type="SUPFAM" id="SSF53474">
    <property type="entry name" value="alpha/beta-Hydrolases"/>
    <property type="match status" value="1"/>
</dbReference>
<keyword evidence="1" id="KW-0378">Hydrolase</keyword>
<keyword evidence="4" id="KW-1185">Reference proteome</keyword>
<evidence type="ECO:0000313" key="3">
    <source>
        <dbReference type="EMBL" id="MBB3100074.1"/>
    </source>
</evidence>
<dbReference type="RefSeq" id="WP_183226135.1">
    <property type="nucleotide sequence ID" value="NZ_BMPW01000012.1"/>
</dbReference>
<dbReference type="Pfam" id="PF12697">
    <property type="entry name" value="Abhydrolase_6"/>
    <property type="match status" value="1"/>
</dbReference>
<dbReference type="Gene3D" id="3.40.50.1820">
    <property type="entry name" value="alpha/beta hydrolase"/>
    <property type="match status" value="1"/>
</dbReference>
<dbReference type="Proteomes" id="UP000590749">
    <property type="component" value="Unassembled WGS sequence"/>
</dbReference>
<dbReference type="InterPro" id="IPR000073">
    <property type="entry name" value="AB_hydrolase_1"/>
</dbReference>
<accession>A0A7W5FIV8</accession>
<dbReference type="InterPro" id="IPR050266">
    <property type="entry name" value="AB_hydrolase_sf"/>
</dbReference>